<dbReference type="PANTHER" id="PTHR33507">
    <property type="entry name" value="INNER MEMBRANE PROTEIN YBBJ"/>
    <property type="match status" value="1"/>
</dbReference>
<evidence type="ECO:0000259" key="6">
    <source>
        <dbReference type="Pfam" id="PF01957"/>
    </source>
</evidence>
<dbReference type="AlphaFoldDB" id="A0A097AP24"/>
<dbReference type="Pfam" id="PF01957">
    <property type="entry name" value="NfeD"/>
    <property type="match status" value="1"/>
</dbReference>
<evidence type="ECO:0000256" key="3">
    <source>
        <dbReference type="ARBA" id="ARBA00022989"/>
    </source>
</evidence>
<gene>
    <name evidence="9" type="ORF">TKV_c03430</name>
</gene>
<dbReference type="Proteomes" id="UP000029669">
    <property type="component" value="Chromosome"/>
</dbReference>
<protein>
    <submittedName>
        <fullName evidence="9">Membrane-bound protease</fullName>
        <ecNumber evidence="9">3.4.21.-</ecNumber>
    </submittedName>
</protein>
<evidence type="ECO:0000313" key="10">
    <source>
        <dbReference type="Proteomes" id="UP000029669"/>
    </source>
</evidence>
<dbReference type="InterPro" id="IPR056738">
    <property type="entry name" value="NfeD1b_N"/>
</dbReference>
<dbReference type="EC" id="3.4.21.-" evidence="9"/>
<proteinExistence type="predicted"/>
<sequence>MFNLRKILLFIILLIFVILPLSSLKAAPTQSPVYVLSIDGPIVPVVADYIESGLQEAEKNGASCIVIELSTPGGLYSTTQKIVTQILNSPIPVVVYVSPAGAWAGSAGTFITLSANVAAMAPGSRIGAAHPVSMEDDSALSDVQKQKITHDAAAWIRSIAENRGRDPKNAEMAVIESKSFTDTEALNAHLIDFKATNLNDLLKKINGLTVKNFDGTTTTLQTDGPIKYFPMSSSQKFLFAISDPNIAYLLMSAGILGIVLELYHPGAIFPGVAGGISLLLGLYTLGTLNAQLSGMLLVILGLVLLASEAFVVSHGILAVGGITSFVLGSLMLFSGNQMGLTINKGVVFATAFFMAAFVSFLLAAVIKAQKRKVVTGVEGLIGEIGIAVSDINPNGIVLVEGERWQAESKEYIAKGEKVVITAVEGLTVKVEKIKEGGSKKND</sequence>
<dbReference type="Gene3D" id="3.90.226.10">
    <property type="entry name" value="2-enoyl-CoA Hydratase, Chain A, domain 1"/>
    <property type="match status" value="1"/>
</dbReference>
<dbReference type="CDD" id="cd07020">
    <property type="entry name" value="Clp_protease_NfeD_1"/>
    <property type="match status" value="1"/>
</dbReference>
<dbReference type="InterPro" id="IPR029045">
    <property type="entry name" value="ClpP/crotonase-like_dom_sf"/>
</dbReference>
<dbReference type="Gene3D" id="2.40.50.140">
    <property type="entry name" value="Nucleic acid-binding proteins"/>
    <property type="match status" value="1"/>
</dbReference>
<dbReference type="RefSeq" id="WP_049684504.1">
    <property type="nucleotide sequence ID" value="NZ_CP009170.1"/>
</dbReference>
<keyword evidence="9" id="KW-0645">Protease</keyword>
<evidence type="ECO:0000256" key="2">
    <source>
        <dbReference type="ARBA" id="ARBA00022692"/>
    </source>
</evidence>
<dbReference type="KEGG" id="tki:TKV_c03430"/>
<dbReference type="GO" id="GO:0016020">
    <property type="term" value="C:membrane"/>
    <property type="evidence" value="ECO:0007669"/>
    <property type="project" value="UniProtKB-SubCell"/>
</dbReference>
<dbReference type="GO" id="GO:0008233">
    <property type="term" value="F:peptidase activity"/>
    <property type="evidence" value="ECO:0007669"/>
    <property type="project" value="UniProtKB-KW"/>
</dbReference>
<dbReference type="eggNOG" id="COG1030">
    <property type="taxonomic scope" value="Bacteria"/>
</dbReference>
<comment type="subcellular location">
    <subcellularLocation>
        <location evidence="1">Membrane</location>
        <topology evidence="1">Multi-pass membrane protein</topology>
    </subcellularLocation>
</comment>
<keyword evidence="3 5" id="KW-1133">Transmembrane helix</keyword>
<feature type="domain" description="NfeD-like C-terminal" evidence="6">
    <location>
        <begin position="377"/>
        <end position="432"/>
    </location>
</feature>
<feature type="domain" description="NfeD1b N-terminal" evidence="8">
    <location>
        <begin position="33"/>
        <end position="198"/>
    </location>
</feature>
<dbReference type="InterPro" id="IPR056739">
    <property type="entry name" value="NfeD_membrane"/>
</dbReference>
<evidence type="ECO:0000256" key="1">
    <source>
        <dbReference type="ARBA" id="ARBA00004141"/>
    </source>
</evidence>
<keyword evidence="10" id="KW-1185">Reference proteome</keyword>
<dbReference type="HOGENOM" id="CLU_024619_1_0_9"/>
<dbReference type="Pfam" id="PF24961">
    <property type="entry name" value="NfeD_membrane"/>
    <property type="match status" value="1"/>
</dbReference>
<feature type="transmembrane region" description="Helical" evidence="5">
    <location>
        <begin position="237"/>
        <end position="260"/>
    </location>
</feature>
<dbReference type="SUPFAM" id="SSF52096">
    <property type="entry name" value="ClpP/crotonase"/>
    <property type="match status" value="1"/>
</dbReference>
<accession>A0A097AP24</accession>
<dbReference type="STRING" id="2325.TKV_c03430"/>
<dbReference type="Pfam" id="PF25145">
    <property type="entry name" value="NfeD1b_N"/>
    <property type="match status" value="1"/>
</dbReference>
<keyword evidence="4 5" id="KW-0472">Membrane</keyword>
<evidence type="ECO:0000259" key="7">
    <source>
        <dbReference type="Pfam" id="PF24961"/>
    </source>
</evidence>
<feature type="transmembrane region" description="Helical" evidence="5">
    <location>
        <begin position="316"/>
        <end position="334"/>
    </location>
</feature>
<evidence type="ECO:0000256" key="5">
    <source>
        <dbReference type="SAM" id="Phobius"/>
    </source>
</evidence>
<feature type="transmembrane region" description="Helical" evidence="5">
    <location>
        <begin position="292"/>
        <end position="311"/>
    </location>
</feature>
<dbReference type="EMBL" id="CP009170">
    <property type="protein sequence ID" value="AIS51548.1"/>
    <property type="molecule type" value="Genomic_DNA"/>
</dbReference>
<dbReference type="OrthoDB" id="9806253at2"/>
<organism evidence="9 10">
    <name type="scientific">Thermoanaerobacter kivui</name>
    <name type="common">Acetogenium kivui</name>
    <dbReference type="NCBI Taxonomy" id="2325"/>
    <lineage>
        <taxon>Bacteria</taxon>
        <taxon>Bacillati</taxon>
        <taxon>Bacillota</taxon>
        <taxon>Clostridia</taxon>
        <taxon>Thermoanaerobacterales</taxon>
        <taxon>Thermoanaerobacteraceae</taxon>
        <taxon>Thermoanaerobacter</taxon>
    </lineage>
</organism>
<dbReference type="SUPFAM" id="SSF141322">
    <property type="entry name" value="NfeD domain-like"/>
    <property type="match status" value="1"/>
</dbReference>
<evidence type="ECO:0000313" key="9">
    <source>
        <dbReference type="EMBL" id="AIS51548.1"/>
    </source>
</evidence>
<dbReference type="InterPro" id="IPR012340">
    <property type="entry name" value="NA-bd_OB-fold"/>
</dbReference>
<feature type="domain" description="NfeD integral membrane" evidence="7">
    <location>
        <begin position="245"/>
        <end position="363"/>
    </location>
</feature>
<evidence type="ECO:0000256" key="4">
    <source>
        <dbReference type="ARBA" id="ARBA00023136"/>
    </source>
</evidence>
<keyword evidence="2 5" id="KW-0812">Transmembrane</keyword>
<dbReference type="GO" id="GO:0006508">
    <property type="term" value="P:proteolysis"/>
    <property type="evidence" value="ECO:0007669"/>
    <property type="project" value="UniProtKB-KW"/>
</dbReference>
<dbReference type="PANTHER" id="PTHR33507:SF4">
    <property type="entry name" value="NODULATION COMPETITIVENESS PROTEIN NFED"/>
    <property type="match status" value="1"/>
</dbReference>
<feature type="transmembrane region" description="Helical" evidence="5">
    <location>
        <begin position="346"/>
        <end position="366"/>
    </location>
</feature>
<dbReference type="InterPro" id="IPR002810">
    <property type="entry name" value="NfeD-like_C"/>
</dbReference>
<evidence type="ECO:0000259" key="8">
    <source>
        <dbReference type="Pfam" id="PF25145"/>
    </source>
</evidence>
<keyword evidence="9" id="KW-0378">Hydrolase</keyword>
<name>A0A097AP24_THEKI</name>
<dbReference type="InterPro" id="IPR052165">
    <property type="entry name" value="Membrane_assoc_protease"/>
</dbReference>
<reference evidence="10" key="1">
    <citation type="journal article" date="2015" name="Genome Announc.">
        <title>Whole-Genome Sequences of 80 Environmental and Clinical Isolates of Burkholderia pseudomallei.</title>
        <authorList>
            <person name="Johnson S.L."/>
            <person name="Baker A.L."/>
            <person name="Chain P.S."/>
            <person name="Currie B.J."/>
            <person name="Daligault H.E."/>
            <person name="Davenport K.W."/>
            <person name="Davis C.B."/>
            <person name="Inglis T.J."/>
            <person name="Kaestli M."/>
            <person name="Koren S."/>
            <person name="Mayo M."/>
            <person name="Merritt A.J."/>
            <person name="Price E.P."/>
            <person name="Sarovich D.S."/>
            <person name="Warner J."/>
            <person name="Rosovitz M.J."/>
        </authorList>
    </citation>
    <scope>NUCLEOTIDE SEQUENCE [LARGE SCALE GENOMIC DNA]</scope>
    <source>
        <strain evidence="10">DSM 2030</strain>
    </source>
</reference>